<accession>A0AAP0EHP2</accession>
<keyword evidence="3" id="KW-1185">Reference proteome</keyword>
<organism evidence="2 3">
    <name type="scientific">Stephania japonica</name>
    <dbReference type="NCBI Taxonomy" id="461633"/>
    <lineage>
        <taxon>Eukaryota</taxon>
        <taxon>Viridiplantae</taxon>
        <taxon>Streptophyta</taxon>
        <taxon>Embryophyta</taxon>
        <taxon>Tracheophyta</taxon>
        <taxon>Spermatophyta</taxon>
        <taxon>Magnoliopsida</taxon>
        <taxon>Ranunculales</taxon>
        <taxon>Menispermaceae</taxon>
        <taxon>Menispermoideae</taxon>
        <taxon>Cissampelideae</taxon>
        <taxon>Stephania</taxon>
    </lineage>
</organism>
<evidence type="ECO:0000313" key="3">
    <source>
        <dbReference type="Proteomes" id="UP001417504"/>
    </source>
</evidence>
<sequence length="53" mass="6284">MWNPKIQTFMYKSDRYDITSYMISKSFSSHQTKHNTSNVHTTNNNNKTNLIKS</sequence>
<dbReference type="EMBL" id="JBBNAE010000010">
    <property type="protein sequence ID" value="KAK9090693.1"/>
    <property type="molecule type" value="Genomic_DNA"/>
</dbReference>
<reference evidence="2 3" key="1">
    <citation type="submission" date="2024-01" db="EMBL/GenBank/DDBJ databases">
        <title>Genome assemblies of Stephania.</title>
        <authorList>
            <person name="Yang L."/>
        </authorList>
    </citation>
    <scope>NUCLEOTIDE SEQUENCE [LARGE SCALE GENOMIC DNA]</scope>
    <source>
        <strain evidence="2">QJT</strain>
        <tissue evidence="2">Leaf</tissue>
    </source>
</reference>
<dbReference type="AlphaFoldDB" id="A0AAP0EHP2"/>
<dbReference type="Proteomes" id="UP001417504">
    <property type="component" value="Unassembled WGS sequence"/>
</dbReference>
<protein>
    <submittedName>
        <fullName evidence="2">Uncharacterized protein</fullName>
    </submittedName>
</protein>
<gene>
    <name evidence="2" type="ORF">Sjap_023870</name>
</gene>
<name>A0AAP0EHP2_9MAGN</name>
<proteinExistence type="predicted"/>
<evidence type="ECO:0000256" key="1">
    <source>
        <dbReference type="SAM" id="MobiDB-lite"/>
    </source>
</evidence>
<comment type="caution">
    <text evidence="2">The sequence shown here is derived from an EMBL/GenBank/DDBJ whole genome shotgun (WGS) entry which is preliminary data.</text>
</comment>
<feature type="region of interest" description="Disordered" evidence="1">
    <location>
        <begin position="29"/>
        <end position="53"/>
    </location>
</feature>
<evidence type="ECO:0000313" key="2">
    <source>
        <dbReference type="EMBL" id="KAK9090693.1"/>
    </source>
</evidence>
<feature type="compositionally biased region" description="Low complexity" evidence="1">
    <location>
        <begin position="34"/>
        <end position="53"/>
    </location>
</feature>